<keyword evidence="3" id="KW-1185">Reference proteome</keyword>
<dbReference type="AlphaFoldDB" id="A0AA89CDS4"/>
<gene>
    <name evidence="2" type="ORF">FSP39_005061</name>
</gene>
<dbReference type="SUPFAM" id="SSF57903">
    <property type="entry name" value="FYVE/PHD zinc finger"/>
    <property type="match status" value="1"/>
</dbReference>
<comment type="caution">
    <text evidence="2">The sequence shown here is derived from an EMBL/GenBank/DDBJ whole genome shotgun (WGS) entry which is preliminary data.</text>
</comment>
<organism evidence="2 3">
    <name type="scientific">Pinctada imbricata</name>
    <name type="common">Atlantic pearl-oyster</name>
    <name type="synonym">Pinctada martensii</name>
    <dbReference type="NCBI Taxonomy" id="66713"/>
    <lineage>
        <taxon>Eukaryota</taxon>
        <taxon>Metazoa</taxon>
        <taxon>Spiralia</taxon>
        <taxon>Lophotrochozoa</taxon>
        <taxon>Mollusca</taxon>
        <taxon>Bivalvia</taxon>
        <taxon>Autobranchia</taxon>
        <taxon>Pteriomorphia</taxon>
        <taxon>Pterioida</taxon>
        <taxon>Pterioidea</taxon>
        <taxon>Pteriidae</taxon>
        <taxon>Pinctada</taxon>
    </lineage>
</organism>
<sequence length="480" mass="54470">MGNRCRLRTTICHESGAVFEESKSRPSCDICQHKQELTSATHVCKQCRFFLCHSCCSTHVSLDHAIMELGRVIEARDLADVPKKNKTQMAAVKADDNIVDSDYESQGGLSTFFNAPENARLTKVSEFEVPSVQNMFCLTDGRICFHTDDEIIIYSKDYHRQFAIKSSPLFGSVHTGGNTIAILDFELNIERLKITETDAKVIDNVRLVLPSGICSGKPSVKKLSRIGDKPAFFFGDGQYSLIFPEMLSEKVPVWCTFSLDGKPSRKIFLSGDVQAKFGCQNHHNMYLMEDCSYFATITIFNQQGGYKEEGLPSTYKRRETCLYRSLYVKPPTYTPITSQPYHDWLAFFIIYYENKGGDLQQGCRLQHPQLIPKTLNVKTQNRQAQKETQKGQGTSGTTQKHQTQRSTHKPTRPMGNRCRLRTVICYGNSRRCGYPGLQPSHFSDYPEVSNNYSCGVKQLPHCQMTTHKQDRKTQGSKQHK</sequence>
<evidence type="ECO:0000313" key="2">
    <source>
        <dbReference type="EMBL" id="KAK3108296.1"/>
    </source>
</evidence>
<name>A0AA89CDS4_PINIB</name>
<dbReference type="InterPro" id="IPR011011">
    <property type="entry name" value="Znf_FYVE_PHD"/>
</dbReference>
<feature type="compositionally biased region" description="Basic residues" evidence="1">
    <location>
        <begin position="402"/>
        <end position="411"/>
    </location>
</feature>
<evidence type="ECO:0000313" key="3">
    <source>
        <dbReference type="Proteomes" id="UP001186944"/>
    </source>
</evidence>
<feature type="region of interest" description="Disordered" evidence="1">
    <location>
        <begin position="375"/>
        <end position="415"/>
    </location>
</feature>
<dbReference type="CDD" id="cd19757">
    <property type="entry name" value="Bbox1"/>
    <property type="match status" value="1"/>
</dbReference>
<protein>
    <submittedName>
        <fullName evidence="2">Uncharacterized protein</fullName>
    </submittedName>
</protein>
<reference evidence="2" key="1">
    <citation type="submission" date="2019-08" db="EMBL/GenBank/DDBJ databases">
        <title>The improved chromosome-level genome for the pearl oyster Pinctada fucata martensii using PacBio sequencing and Hi-C.</title>
        <authorList>
            <person name="Zheng Z."/>
        </authorList>
    </citation>
    <scope>NUCLEOTIDE SEQUENCE</scope>
    <source>
        <strain evidence="2">ZZ-2019</strain>
        <tissue evidence="2">Adductor muscle</tissue>
    </source>
</reference>
<proteinExistence type="predicted"/>
<feature type="compositionally biased region" description="Low complexity" evidence="1">
    <location>
        <begin position="390"/>
        <end position="401"/>
    </location>
</feature>
<accession>A0AA89CDS4</accession>
<evidence type="ECO:0000256" key="1">
    <source>
        <dbReference type="SAM" id="MobiDB-lite"/>
    </source>
</evidence>
<dbReference type="EMBL" id="VSWD01000001">
    <property type="protein sequence ID" value="KAK3108296.1"/>
    <property type="molecule type" value="Genomic_DNA"/>
</dbReference>
<dbReference type="Proteomes" id="UP001186944">
    <property type="component" value="Unassembled WGS sequence"/>
</dbReference>